<reference evidence="1 2" key="1">
    <citation type="submission" date="2019-11" db="EMBL/GenBank/DDBJ databases">
        <title>Genome sequences of 17 halophilic strains isolated from different environments.</title>
        <authorList>
            <person name="Furrow R.E."/>
        </authorList>
    </citation>
    <scope>NUCLEOTIDE SEQUENCE [LARGE SCALE GENOMIC DNA]</scope>
    <source>
        <strain evidence="1 2">SL-4</strain>
    </source>
</reference>
<accession>A0A845FDL9</accession>
<dbReference type="OrthoDB" id="2087884at2"/>
<dbReference type="AlphaFoldDB" id="A0A845FDL9"/>
<evidence type="ECO:0000313" key="2">
    <source>
        <dbReference type="Proteomes" id="UP000450457"/>
    </source>
</evidence>
<gene>
    <name evidence="1" type="ORF">GLW00_12790</name>
</gene>
<sequence>MSYRKVRFEYYQVVYRKASDKKEQRDRLFDLLLWMDAASKKSLEGRTYDYYSEQARLESAYWDTELGFSFLHFLRLRETNLPSKAKKDSEVEPFELDDDEYLGEDVSALYDETNHVLMLQRNKYSLGPEGIEEYLNLLWNEKEEQIYLRPISPPNAFDVARRGSEYRKINLRFADINTSISEGFKDKFKSPLKKVIKSFGDYEGINAQITITMGKKKNDSLNEETISDTLDDIEENPEYFSKAEIAKKDNEDSRVELIDLFAHKAHDFGNFKMEKRSTLSHQAIAKEMWMLYSPNTDCLNRQQKINQYLKT</sequence>
<proteinExistence type="predicted"/>
<dbReference type="RefSeq" id="WP_160914637.1">
    <property type="nucleotide sequence ID" value="NZ_WMFA01000004.1"/>
</dbReference>
<dbReference type="EMBL" id="WMFA01000004">
    <property type="protein sequence ID" value="MYL71736.1"/>
    <property type="molecule type" value="Genomic_DNA"/>
</dbReference>
<protein>
    <submittedName>
        <fullName evidence="1">Uncharacterized protein</fullName>
    </submittedName>
</protein>
<dbReference type="InterPro" id="IPR046618">
    <property type="entry name" value="DUF6731"/>
</dbReference>
<dbReference type="Proteomes" id="UP000450457">
    <property type="component" value="Unassembled WGS sequence"/>
</dbReference>
<evidence type="ECO:0000313" key="1">
    <source>
        <dbReference type="EMBL" id="MYL71736.1"/>
    </source>
</evidence>
<dbReference type="Pfam" id="PF20505">
    <property type="entry name" value="DUF6731"/>
    <property type="match status" value="1"/>
</dbReference>
<dbReference type="GeneID" id="78007880"/>
<name>A0A845FDL9_9BACI</name>
<organism evidence="1 2">
    <name type="scientific">Halobacillus litoralis</name>
    <dbReference type="NCBI Taxonomy" id="45668"/>
    <lineage>
        <taxon>Bacteria</taxon>
        <taxon>Bacillati</taxon>
        <taxon>Bacillota</taxon>
        <taxon>Bacilli</taxon>
        <taxon>Bacillales</taxon>
        <taxon>Bacillaceae</taxon>
        <taxon>Halobacillus</taxon>
    </lineage>
</organism>
<comment type="caution">
    <text evidence="1">The sequence shown here is derived from an EMBL/GenBank/DDBJ whole genome shotgun (WGS) entry which is preliminary data.</text>
</comment>